<sequence length="83" mass="9221">MRYEKIDSNMAVVLAANALNSKKIKYVSGSLDAVYMTKHRFSDGNRKGWVVSAKLNVPESFEPNMVFVEVSDPSGVVYIPPIL</sequence>
<proteinExistence type="predicted"/>
<protein>
    <submittedName>
        <fullName evidence="1">Uncharacterized protein</fullName>
    </submittedName>
</protein>
<reference evidence="1" key="2">
    <citation type="submission" date="2019-08" db="EMBL/GenBank/DDBJ databases">
        <title>Investigation of anaerobic lignin degradation for improved lignocellulosic biofuels.</title>
        <authorList>
            <person name="Deangelis K.PhD."/>
        </authorList>
    </citation>
    <scope>NUCLEOTIDE SEQUENCE [LARGE SCALE GENOMIC DNA]</scope>
    <source>
        <strain evidence="1">128R</strain>
    </source>
</reference>
<evidence type="ECO:0000313" key="1">
    <source>
        <dbReference type="EMBL" id="TVZ72402.1"/>
    </source>
</evidence>
<organism evidence="1">
    <name type="scientific">Serratia fonticola</name>
    <dbReference type="NCBI Taxonomy" id="47917"/>
    <lineage>
        <taxon>Bacteria</taxon>
        <taxon>Pseudomonadati</taxon>
        <taxon>Pseudomonadota</taxon>
        <taxon>Gammaproteobacteria</taxon>
        <taxon>Enterobacterales</taxon>
        <taxon>Yersiniaceae</taxon>
        <taxon>Serratia</taxon>
    </lineage>
</organism>
<reference evidence="1" key="1">
    <citation type="submission" date="2019-06" db="EMBL/GenBank/DDBJ databases">
        <authorList>
            <person name="Deangelis K."/>
            <person name="Huntemann M."/>
            <person name="Clum A."/>
            <person name="Pillay M."/>
            <person name="Palaniappan K."/>
            <person name="Varghese N."/>
            <person name="Mikhailova N."/>
            <person name="Stamatis D."/>
            <person name="Reddy T."/>
            <person name="Daum C."/>
            <person name="Shapiro N."/>
            <person name="Ivanova N."/>
            <person name="Kyrpides N."/>
            <person name="Woyke T."/>
        </authorList>
    </citation>
    <scope>NUCLEOTIDE SEQUENCE [LARGE SCALE GENOMIC DNA]</scope>
    <source>
        <strain evidence="1">128R</strain>
    </source>
</reference>
<gene>
    <name evidence="1" type="ORF">FHU10_5080</name>
</gene>
<comment type="caution">
    <text evidence="1">The sequence shown here is derived from an EMBL/GenBank/DDBJ whole genome shotgun (WGS) entry which is preliminary data.</text>
</comment>
<name>A0A542D499_SERFO</name>
<dbReference type="AlphaFoldDB" id="A0A542D499"/>
<dbReference type="EMBL" id="VISQ01000001">
    <property type="protein sequence ID" value="TVZ72402.1"/>
    <property type="molecule type" value="Genomic_DNA"/>
</dbReference>
<accession>A0A542D499</accession>